<accession>A0AAW8UE53</accession>
<feature type="transmembrane region" description="Helical" evidence="2">
    <location>
        <begin position="1147"/>
        <end position="1166"/>
    </location>
</feature>
<feature type="compositionally biased region" description="Polar residues" evidence="1">
    <location>
        <begin position="767"/>
        <end position="806"/>
    </location>
</feature>
<name>A0AAW8UE53_9LACT</name>
<proteinExistence type="predicted"/>
<keyword evidence="2" id="KW-1133">Transmembrane helix</keyword>
<dbReference type="EMBL" id="JARQDL010000015">
    <property type="protein sequence ID" value="MDT2946947.1"/>
    <property type="molecule type" value="Genomic_DNA"/>
</dbReference>
<feature type="transmembrane region" description="Helical" evidence="2">
    <location>
        <begin position="31"/>
        <end position="51"/>
    </location>
</feature>
<dbReference type="Gene3D" id="2.60.40.10">
    <property type="entry name" value="Immunoglobulins"/>
    <property type="match status" value="2"/>
</dbReference>
<feature type="domain" description="SpaA-like prealbumin fold" evidence="3">
    <location>
        <begin position="592"/>
        <end position="636"/>
    </location>
</feature>
<evidence type="ECO:0000256" key="1">
    <source>
        <dbReference type="SAM" id="MobiDB-lite"/>
    </source>
</evidence>
<feature type="region of interest" description="Disordered" evidence="1">
    <location>
        <begin position="767"/>
        <end position="842"/>
    </location>
</feature>
<evidence type="ECO:0000256" key="2">
    <source>
        <dbReference type="SAM" id="Phobius"/>
    </source>
</evidence>
<evidence type="ECO:0000259" key="3">
    <source>
        <dbReference type="Pfam" id="PF17802"/>
    </source>
</evidence>
<dbReference type="AlphaFoldDB" id="A0AAW8UE53"/>
<reference evidence="4" key="1">
    <citation type="submission" date="2023-03" db="EMBL/GenBank/DDBJ databases">
        <authorList>
            <person name="Shen W."/>
            <person name="Cai J."/>
        </authorList>
    </citation>
    <scope>NUCLEOTIDE SEQUENCE</scope>
    <source>
        <strain evidence="4">Y37</strain>
    </source>
</reference>
<evidence type="ECO:0000313" key="5">
    <source>
        <dbReference type="Proteomes" id="UP001250218"/>
    </source>
</evidence>
<dbReference type="Pfam" id="PF17802">
    <property type="entry name" value="SpaA"/>
    <property type="match status" value="1"/>
</dbReference>
<dbReference type="InterPro" id="IPR013783">
    <property type="entry name" value="Ig-like_fold"/>
</dbReference>
<sequence length="1187" mass="126325">MRKKRLLTQDIEQPSHKKLGARNWKSGKQMLYSAGVLAVLMGGGAFVSGQLPTAIHVQAATTMPSGFNQIGAIGSAPVYSTSNTAWTNVQKAVDALAQETNAEYYVGSKTSDGKGQAIGWYDGQTQFQKDGSRQTLGSLQSASPSDLSQPNYNFVRKAIMSGADGFTDSDYFTYIGTAGQPFAIHNVGQAFEASTGKFVPVGIKITVNDAKYYDGVNADPKDVFGDGYKLLATARNDGRGNITVGYVVVMTGVQAVDNGGGGEGGGSGGGTGASYGGATTGIPSSINTVITYVNEDTGQALPNNSLSVMKVADVDAGQAASLSDSALGYIVSDPTNVELKDNVLTAKNNATVSQNASNLDANSFIAVKTTNSFALVYTDTLGNQGQGSIIEGLFGTQSVTAPEPNGFLTLDKTVAQYGKDEWNSHYSFDKLQFQVIDKNGKVVKTLSLNGEGKSEKASLLAGDYTLHEISSDWSLTGQTQRPDIKVTIKAGQTTSISGKNLENQAVVGQNTLEKLDKETGIEQDGKAVLKDAKYAYFYNDDSTGSSPHKKDDPIKWADKPGAKLLAGEKVTSAVIGGNKVDFGDNVVIKVSEDKFQTALGNLPKGSYYAKEVDAPEGYAIDGEKHVFNITQKDEKTSNIITENVKSLEQVIKAKITLDKSVTLPEGQGGSGFNGLEFTASPLEGTKAEKVVFKTGVNPTTGDDGYAQQSLTYGDWKVEETKGHEGYDDVKPFYIHMTTDTEKDILTITASYHEDFSKPFSSRTFNLSDNATQTNPNGDDTVGSVTSDTPTISLSTIHLNDNPTTPKVPSIDIEKANDTVPNAGEGNDKDKDNNAGANDHDTEKTALNIEAGKTTTIAGRITNNGTEDLTHIKFSDKQLKGSVQVKNLEWTYKGQKLSTNKEGEFTTSDGKLLILAVGETITETTGQLASLPAGELHGDEFGVTAVGVTTGQPVGDHDKWYGKTPTPTPGIDIEKANDTLPIAGEGNDKDKANNAGANDHDTAETALNMKSGKTTTITGRITNNGTESLTHIIFSDKQLEGSVKVKNLEWTYKGQKLSTNKAGEFTTSDGKLLVLAVGESITETTGQLASLPQRELHGDEFGVTAVGVTSGKPVGDHDKWYGKVEKPATPVQKIANIFLPKTGDSKSIMTAIGAWFITVSLIVGAVVNERKRHTLMTTINKFKRHIKF</sequence>
<dbReference type="RefSeq" id="WP_311843777.1">
    <property type="nucleotide sequence ID" value="NZ_JARQDC010000017.1"/>
</dbReference>
<keyword evidence="2" id="KW-0812">Transmembrane</keyword>
<dbReference type="Proteomes" id="UP001250218">
    <property type="component" value="Unassembled WGS sequence"/>
</dbReference>
<protein>
    <submittedName>
        <fullName evidence="4">Prealbumin-like fold domain-containing protein</fullName>
    </submittedName>
</protein>
<organism evidence="4 5">
    <name type="scientific">Lactococcus lactis</name>
    <dbReference type="NCBI Taxonomy" id="1358"/>
    <lineage>
        <taxon>Bacteria</taxon>
        <taxon>Bacillati</taxon>
        <taxon>Bacillota</taxon>
        <taxon>Bacilli</taxon>
        <taxon>Lactobacillales</taxon>
        <taxon>Streptococcaceae</taxon>
        <taxon>Lactococcus</taxon>
    </lineage>
</organism>
<comment type="caution">
    <text evidence="4">The sequence shown here is derived from an EMBL/GenBank/DDBJ whole genome shotgun (WGS) entry which is preliminary data.</text>
</comment>
<feature type="compositionally biased region" description="Basic and acidic residues" evidence="1">
    <location>
        <begin position="825"/>
        <end position="842"/>
    </location>
</feature>
<keyword evidence="2" id="KW-0472">Membrane</keyword>
<evidence type="ECO:0000313" key="4">
    <source>
        <dbReference type="EMBL" id="MDT2946947.1"/>
    </source>
</evidence>
<dbReference type="InterPro" id="IPR041033">
    <property type="entry name" value="SpaA_PFL_dom_1"/>
</dbReference>
<gene>
    <name evidence="4" type="ORF">P7I04_13040</name>
</gene>